<dbReference type="EMBL" id="MVGT01002939">
    <property type="protein sequence ID" value="OVA06155.1"/>
    <property type="molecule type" value="Genomic_DNA"/>
</dbReference>
<evidence type="ECO:0000313" key="1">
    <source>
        <dbReference type="EMBL" id="OVA06155.1"/>
    </source>
</evidence>
<dbReference type="InParanoid" id="A0A200Q6R9"/>
<dbReference type="Proteomes" id="UP000195402">
    <property type="component" value="Unassembled WGS sequence"/>
</dbReference>
<sequence length="63" mass="7469">MSKADTKPRNILRVLKEKNPENFSTLQTIFNMKATIKHDDMEGRSKMQQLMKVLSDEHYVTWD</sequence>
<evidence type="ECO:0000313" key="2">
    <source>
        <dbReference type="Proteomes" id="UP000195402"/>
    </source>
</evidence>
<reference evidence="1 2" key="1">
    <citation type="journal article" date="2017" name="Mol. Plant">
        <title>The Genome of Medicinal Plant Macleaya cordata Provides New Insights into Benzylisoquinoline Alkaloids Metabolism.</title>
        <authorList>
            <person name="Liu X."/>
            <person name="Liu Y."/>
            <person name="Huang P."/>
            <person name="Ma Y."/>
            <person name="Qing Z."/>
            <person name="Tang Q."/>
            <person name="Cao H."/>
            <person name="Cheng P."/>
            <person name="Zheng Y."/>
            <person name="Yuan Z."/>
            <person name="Zhou Y."/>
            <person name="Liu J."/>
            <person name="Tang Z."/>
            <person name="Zhuo Y."/>
            <person name="Zhang Y."/>
            <person name="Yu L."/>
            <person name="Huang J."/>
            <person name="Yang P."/>
            <person name="Peng Q."/>
            <person name="Zhang J."/>
            <person name="Jiang W."/>
            <person name="Zhang Z."/>
            <person name="Lin K."/>
            <person name="Ro D.K."/>
            <person name="Chen X."/>
            <person name="Xiong X."/>
            <person name="Shang Y."/>
            <person name="Huang S."/>
            <person name="Zeng J."/>
        </authorList>
    </citation>
    <scope>NUCLEOTIDE SEQUENCE [LARGE SCALE GENOMIC DNA]</scope>
    <source>
        <strain evidence="2">cv. BLH2017</strain>
        <tissue evidence="1">Root</tissue>
    </source>
</reference>
<accession>A0A200Q6R9</accession>
<keyword evidence="2" id="KW-1185">Reference proteome</keyword>
<name>A0A200Q6R9_MACCD</name>
<comment type="caution">
    <text evidence="1">The sequence shown here is derived from an EMBL/GenBank/DDBJ whole genome shotgun (WGS) entry which is preliminary data.</text>
</comment>
<dbReference type="AlphaFoldDB" id="A0A200Q6R9"/>
<dbReference type="OrthoDB" id="1923014at2759"/>
<gene>
    <name evidence="1" type="ORF">BVC80_1631g16</name>
</gene>
<protein>
    <submittedName>
        <fullName evidence="1">Uncharacterized protein</fullName>
    </submittedName>
</protein>
<proteinExistence type="predicted"/>
<organism evidence="1 2">
    <name type="scientific">Macleaya cordata</name>
    <name type="common">Five-seeded plume-poppy</name>
    <name type="synonym">Bocconia cordata</name>
    <dbReference type="NCBI Taxonomy" id="56857"/>
    <lineage>
        <taxon>Eukaryota</taxon>
        <taxon>Viridiplantae</taxon>
        <taxon>Streptophyta</taxon>
        <taxon>Embryophyta</taxon>
        <taxon>Tracheophyta</taxon>
        <taxon>Spermatophyta</taxon>
        <taxon>Magnoliopsida</taxon>
        <taxon>Ranunculales</taxon>
        <taxon>Papaveraceae</taxon>
        <taxon>Papaveroideae</taxon>
        <taxon>Macleaya</taxon>
    </lineage>
</organism>